<dbReference type="SUPFAM" id="SSF48403">
    <property type="entry name" value="Ankyrin repeat"/>
    <property type="match status" value="1"/>
</dbReference>
<comment type="subcellular location">
    <subcellularLocation>
        <location evidence="1">Target cell membrane</location>
    </subcellularLocation>
</comment>
<feature type="repeat" description="ANK" evidence="8">
    <location>
        <begin position="120"/>
        <end position="152"/>
    </location>
</feature>
<evidence type="ECO:0000256" key="6">
    <source>
        <dbReference type="ARBA" id="ARBA00023043"/>
    </source>
</evidence>
<dbReference type="Gene3D" id="1.25.40.20">
    <property type="entry name" value="Ankyrin repeat-containing domain"/>
    <property type="match status" value="2"/>
</dbReference>
<evidence type="ECO:0000256" key="2">
    <source>
        <dbReference type="ARBA" id="ARBA00022483"/>
    </source>
</evidence>
<dbReference type="Proteomes" id="UP000192247">
    <property type="component" value="Unassembled WGS sequence"/>
</dbReference>
<dbReference type="InterPro" id="IPR002110">
    <property type="entry name" value="Ankyrin_rpt"/>
</dbReference>
<feature type="repeat" description="ANK" evidence="8">
    <location>
        <begin position="153"/>
        <end position="185"/>
    </location>
</feature>
<keyword evidence="6 8" id="KW-0040">ANK repeat</keyword>
<dbReference type="SUPFAM" id="SSF158235">
    <property type="entry name" value="SOCS box-like"/>
    <property type="match status" value="1"/>
</dbReference>
<sequence length="298" mass="33480">MWYLMENVQRSYTLSERLLDAIGVTSLTSCIGGKNEKLVVEDLLREGADVNQAHGTFVPIHSACMMGNTEIVAILLKWGADVNQLDGFHRSALHYAVEKSGDCTQMLLQAGAETESRDLNRNTPLHWAAFRNRADCCRLLLQFHADVNARDRNDDTPLSWAAMKGNLESVRVLFEYNAQPDVMSHARMLPLTRVGILLNGGLYTDEDETCFELLTRGMGRIELRVRRAENPDALLLPLLLSRDVKLSGRLLDLCSAPRSLKTLTRFAVRRALGPTHLPSVIPLLRLPPSLRDYLLLEY</sequence>
<evidence type="ECO:0000259" key="9">
    <source>
        <dbReference type="PROSITE" id="PS50225"/>
    </source>
</evidence>
<dbReference type="EMBL" id="MNPL01002594">
    <property type="protein sequence ID" value="OQR78143.1"/>
    <property type="molecule type" value="Genomic_DNA"/>
</dbReference>
<dbReference type="PROSITE" id="PS50297">
    <property type="entry name" value="ANK_REP_REGION"/>
    <property type="match status" value="3"/>
</dbReference>
<dbReference type="GO" id="GO:0006887">
    <property type="term" value="P:exocytosis"/>
    <property type="evidence" value="ECO:0007669"/>
    <property type="project" value="UniProtKB-KW"/>
</dbReference>
<dbReference type="Pfam" id="PF12796">
    <property type="entry name" value="Ank_2"/>
    <property type="match status" value="1"/>
</dbReference>
<dbReference type="GO" id="GO:0044218">
    <property type="term" value="C:other organism cell membrane"/>
    <property type="evidence" value="ECO:0007669"/>
    <property type="project" value="UniProtKB-KW"/>
</dbReference>
<accession>A0A1V9XXJ6</accession>
<evidence type="ECO:0000313" key="10">
    <source>
        <dbReference type="EMBL" id="OQR78143.1"/>
    </source>
</evidence>
<dbReference type="PANTHER" id="PTHR24134">
    <property type="entry name" value="ANKYRIN REPEAT-CONTAINING PROTEIN DDB_G0279043"/>
    <property type="match status" value="1"/>
</dbReference>
<dbReference type="STRING" id="418985.A0A1V9XXJ6"/>
<dbReference type="InterPro" id="IPR001496">
    <property type="entry name" value="SOCS_box"/>
</dbReference>
<dbReference type="PANTHER" id="PTHR24134:SF9">
    <property type="entry name" value="ANKYRIN REPEAT AND SOCS BOX PROTEIN 8"/>
    <property type="match status" value="1"/>
</dbReference>
<keyword evidence="5" id="KW-0528">Neurotoxin</keyword>
<dbReference type="GO" id="GO:0035556">
    <property type="term" value="P:intracellular signal transduction"/>
    <property type="evidence" value="ECO:0007669"/>
    <property type="project" value="InterPro"/>
</dbReference>
<organism evidence="10 11">
    <name type="scientific">Tropilaelaps mercedesae</name>
    <dbReference type="NCBI Taxonomy" id="418985"/>
    <lineage>
        <taxon>Eukaryota</taxon>
        <taxon>Metazoa</taxon>
        <taxon>Ecdysozoa</taxon>
        <taxon>Arthropoda</taxon>
        <taxon>Chelicerata</taxon>
        <taxon>Arachnida</taxon>
        <taxon>Acari</taxon>
        <taxon>Parasitiformes</taxon>
        <taxon>Mesostigmata</taxon>
        <taxon>Gamasina</taxon>
        <taxon>Dermanyssoidea</taxon>
        <taxon>Laelapidae</taxon>
        <taxon>Tropilaelaps</taxon>
    </lineage>
</organism>
<evidence type="ECO:0000256" key="3">
    <source>
        <dbReference type="ARBA" id="ARBA00022537"/>
    </source>
</evidence>
<keyword evidence="11" id="KW-1185">Reference proteome</keyword>
<feature type="repeat" description="ANK" evidence="8">
    <location>
        <begin position="55"/>
        <end position="87"/>
    </location>
</feature>
<evidence type="ECO:0000313" key="11">
    <source>
        <dbReference type="Proteomes" id="UP000192247"/>
    </source>
</evidence>
<gene>
    <name evidence="10" type="ORF">BIW11_06606</name>
</gene>
<keyword evidence="4" id="KW-0677">Repeat</keyword>
<keyword evidence="7" id="KW-0472">Membrane</keyword>
<reference evidence="10 11" key="1">
    <citation type="journal article" date="2017" name="Gigascience">
        <title>Draft genome of the honey bee ectoparasitic mite, Tropilaelaps mercedesae, is shaped by the parasitic life history.</title>
        <authorList>
            <person name="Dong X."/>
            <person name="Armstrong S.D."/>
            <person name="Xia D."/>
            <person name="Makepeace B.L."/>
            <person name="Darby A.C."/>
            <person name="Kadowaki T."/>
        </authorList>
    </citation>
    <scope>NUCLEOTIDE SEQUENCE [LARGE SCALE GENOMIC DNA]</scope>
    <source>
        <strain evidence="10">Wuxi-XJTLU</strain>
    </source>
</reference>
<keyword evidence="7" id="KW-1053">Target membrane</keyword>
<comment type="caution">
    <text evidence="10">The sequence shown here is derived from an EMBL/GenBank/DDBJ whole genome shotgun (WGS) entry which is preliminary data.</text>
</comment>
<dbReference type="PROSITE" id="PS50088">
    <property type="entry name" value="ANK_REPEAT"/>
    <property type="match status" value="3"/>
</dbReference>
<dbReference type="SMART" id="SM00248">
    <property type="entry name" value="ANK"/>
    <property type="match status" value="5"/>
</dbReference>
<dbReference type="OrthoDB" id="6417106at2759"/>
<evidence type="ECO:0000256" key="1">
    <source>
        <dbReference type="ARBA" id="ARBA00004175"/>
    </source>
</evidence>
<dbReference type="InterPro" id="IPR036770">
    <property type="entry name" value="Ankyrin_rpt-contain_sf"/>
</dbReference>
<dbReference type="PROSITE" id="PS50225">
    <property type="entry name" value="SOCS"/>
    <property type="match status" value="1"/>
</dbReference>
<dbReference type="SMART" id="SM00969">
    <property type="entry name" value="SOCS_box"/>
    <property type="match status" value="1"/>
</dbReference>
<evidence type="ECO:0000256" key="7">
    <source>
        <dbReference type="ARBA" id="ARBA00023298"/>
    </source>
</evidence>
<evidence type="ECO:0000256" key="5">
    <source>
        <dbReference type="ARBA" id="ARBA00023028"/>
    </source>
</evidence>
<keyword evidence="5" id="KW-0800">Toxin</keyword>
<dbReference type="Gene3D" id="1.10.750.20">
    <property type="entry name" value="SOCS box"/>
    <property type="match status" value="1"/>
</dbReference>
<dbReference type="Pfam" id="PF07525">
    <property type="entry name" value="SOCS_box"/>
    <property type="match status" value="1"/>
</dbReference>
<evidence type="ECO:0000256" key="4">
    <source>
        <dbReference type="ARBA" id="ARBA00022737"/>
    </source>
</evidence>
<proteinExistence type="predicted"/>
<keyword evidence="3" id="KW-1052">Target cell membrane</keyword>
<dbReference type="InterPro" id="IPR036036">
    <property type="entry name" value="SOCS_box-like_dom_sf"/>
</dbReference>
<name>A0A1V9XXJ6_9ACAR</name>
<protein>
    <submittedName>
        <fullName evidence="10">Ankyrin repeat and SOCS box protein 8-like</fullName>
    </submittedName>
</protein>
<keyword evidence="5" id="KW-0638">Presynaptic neurotoxin</keyword>
<feature type="domain" description="SOCS box" evidence="9">
    <location>
        <begin position="245"/>
        <end position="294"/>
    </location>
</feature>
<dbReference type="GO" id="GO:0044231">
    <property type="term" value="C:host cell presynaptic membrane"/>
    <property type="evidence" value="ECO:0007669"/>
    <property type="project" value="UniProtKB-KW"/>
</dbReference>
<dbReference type="Pfam" id="PF00023">
    <property type="entry name" value="Ank"/>
    <property type="match status" value="1"/>
</dbReference>
<evidence type="ECO:0000256" key="8">
    <source>
        <dbReference type="PROSITE-ProRule" id="PRU00023"/>
    </source>
</evidence>
<keyword evidence="2" id="KW-0268">Exocytosis</keyword>
<dbReference type="AlphaFoldDB" id="A0A1V9XXJ6"/>
<dbReference type="InParanoid" id="A0A1V9XXJ6"/>